<keyword evidence="1" id="KW-0472">Membrane</keyword>
<feature type="transmembrane region" description="Helical" evidence="1">
    <location>
        <begin position="88"/>
        <end position="110"/>
    </location>
</feature>
<dbReference type="Proteomes" id="UP000198748">
    <property type="component" value="Unassembled WGS sequence"/>
</dbReference>
<keyword evidence="3" id="KW-1185">Reference proteome</keyword>
<sequence>MVFTQRSFYINLVWLLLTSVAFLMISMESAQSRPDLLAENELFRLFVNVNHVISFFLPLITFIFVIFSSNLMFFLFDYEFDAHQIGKIICISLIPILLNSILHFFVLSSLNASQITALDSNYAYHTTIFGLNLMDMNYLSYGSWFLFYLLFGMLIYDNSEHSIFSIICIVLGPSMLIVVIKFLMSYLS</sequence>
<feature type="transmembrane region" description="Helical" evidence="1">
    <location>
        <begin position="138"/>
        <end position="156"/>
    </location>
</feature>
<protein>
    <recommendedName>
        <fullName evidence="4">Yip1 domain-containing protein</fullName>
    </recommendedName>
</protein>
<name>A0A1G7T4A2_9BACT</name>
<organism evidence="2 3">
    <name type="scientific">Dyadobacter soli</name>
    <dbReference type="NCBI Taxonomy" id="659014"/>
    <lineage>
        <taxon>Bacteria</taxon>
        <taxon>Pseudomonadati</taxon>
        <taxon>Bacteroidota</taxon>
        <taxon>Cytophagia</taxon>
        <taxon>Cytophagales</taxon>
        <taxon>Spirosomataceae</taxon>
        <taxon>Dyadobacter</taxon>
    </lineage>
</organism>
<proteinExistence type="predicted"/>
<accession>A0A1G7T4A2</accession>
<reference evidence="3" key="1">
    <citation type="submission" date="2016-10" db="EMBL/GenBank/DDBJ databases">
        <authorList>
            <person name="Varghese N."/>
            <person name="Submissions S."/>
        </authorList>
    </citation>
    <scope>NUCLEOTIDE SEQUENCE [LARGE SCALE GENOMIC DNA]</scope>
    <source>
        <strain evidence="3">DSM 25329</strain>
    </source>
</reference>
<keyword evidence="1" id="KW-0812">Transmembrane</keyword>
<evidence type="ECO:0000313" key="2">
    <source>
        <dbReference type="EMBL" id="SDG30058.1"/>
    </source>
</evidence>
<dbReference type="STRING" id="659014.SAMN04487996_11785"/>
<feature type="transmembrane region" description="Helical" evidence="1">
    <location>
        <begin position="54"/>
        <end position="76"/>
    </location>
</feature>
<dbReference type="EMBL" id="FNAN01000017">
    <property type="protein sequence ID" value="SDG30058.1"/>
    <property type="molecule type" value="Genomic_DNA"/>
</dbReference>
<evidence type="ECO:0000256" key="1">
    <source>
        <dbReference type="SAM" id="Phobius"/>
    </source>
</evidence>
<gene>
    <name evidence="2" type="ORF">SAMN04487996_11785</name>
</gene>
<evidence type="ECO:0008006" key="4">
    <source>
        <dbReference type="Google" id="ProtNLM"/>
    </source>
</evidence>
<dbReference type="AlphaFoldDB" id="A0A1G7T4A2"/>
<keyword evidence="1" id="KW-1133">Transmembrane helix</keyword>
<feature type="transmembrane region" description="Helical" evidence="1">
    <location>
        <begin position="163"/>
        <end position="184"/>
    </location>
</feature>
<evidence type="ECO:0000313" key="3">
    <source>
        <dbReference type="Proteomes" id="UP000198748"/>
    </source>
</evidence>